<dbReference type="Pfam" id="PF04389">
    <property type="entry name" value="Peptidase_M28"/>
    <property type="match status" value="1"/>
</dbReference>
<evidence type="ECO:0000256" key="10">
    <source>
        <dbReference type="ARBA" id="ARBA00022833"/>
    </source>
</evidence>
<evidence type="ECO:0000256" key="16">
    <source>
        <dbReference type="SAM" id="MobiDB-lite"/>
    </source>
</evidence>
<comment type="function">
    <text evidence="2">May be involved in vacuolar sorting and osmoregulation.</text>
</comment>
<feature type="transmembrane region" description="Helical" evidence="17">
    <location>
        <begin position="414"/>
        <end position="438"/>
    </location>
</feature>
<dbReference type="OrthoDB" id="76293at2759"/>
<feature type="transmembrane region" description="Helical" evidence="17">
    <location>
        <begin position="542"/>
        <end position="562"/>
    </location>
</feature>
<evidence type="ECO:0000256" key="12">
    <source>
        <dbReference type="ARBA" id="ARBA00023049"/>
    </source>
</evidence>
<sequence>MSADSDELTPLIQQQQQQRNTTEKSNKRLYHLYGMSLGFLFLFATFIHSYRTVLPTPLSDAQAKELDDFSGVHAYNEYLSHFIAPHSANTRENGVMRDWIASVSTDMQKDATDRGLQMDVIGNDTSEAVIPQDWFTDNEHWFIHSRNVIVRLNGSSGKDEALLINAHYDSVPTSNGVTDNGMGVVTAMEMMRYFIEHPPRNTIIFLFNNFEEGGLLGCKTFINHPWYPSVKLFINLEGAGAGGRAIMFRSSNLNAVKKLAGSDAKLLHSSPLGNDMFKAQLLKSDTDYSVFLQDGVPGLDIAFYAPRSHYHTPRDSLAYTTPDALQYMGQMALGAARAIANSDDMLDTHKGGELFVYFDILGRWMFVYSFTAYQIINIVALLIVPGVGLFLGLKNKPIQQTSSSLIKQKLCLTIQGTIAVFIALLFAALFVGVAVLAMCKINPSMTYGDVYGAALYTFSAAFLGIQFSQLLLPNKLKQTLATTDASWYGMLTFWWFFVIVSIYAGSKDIASLYFAVYLLAFNALAALIHVVVPATKKFRSPFIFFSQTIVPFIFLLEIEFLAMDALRHATADGTPEIAVYAMIALPLVFIALHYIPWIHVAGNYRKVTIAATIAFFFLFTICSALQPFNGSWSPNKFIFRQEYTTGSTLATVIISSATAVQATIKSSIPAHEYETIECNTFKKYLTRCTYQTDLLPKYGGNETLTEFVLSEIEKTCSDTTCISSATYASKNSLMCRVFFDPAQNDFESIQHVWINDREHKADNISSIITYINNYEQPVNVKVEYPKGTSPKATFSCFYDEWTQLEIPAFNAFRDSLPESATVLIRGQGIALVNYKNATF</sequence>
<feature type="region of interest" description="Disordered" evidence="16">
    <location>
        <begin position="1"/>
        <end position="24"/>
    </location>
</feature>
<evidence type="ECO:0000259" key="18">
    <source>
        <dbReference type="Pfam" id="PF04389"/>
    </source>
</evidence>
<dbReference type="GO" id="GO:0006508">
    <property type="term" value="P:proteolysis"/>
    <property type="evidence" value="ECO:0007669"/>
    <property type="project" value="UniProtKB-KW"/>
</dbReference>
<dbReference type="AlphaFoldDB" id="A0A8H7URP6"/>
<feature type="transmembrane region" description="Helical" evidence="17">
    <location>
        <begin position="372"/>
        <end position="393"/>
    </location>
</feature>
<evidence type="ECO:0000256" key="4">
    <source>
        <dbReference type="ARBA" id="ARBA00010918"/>
    </source>
</evidence>
<evidence type="ECO:0000256" key="9">
    <source>
        <dbReference type="ARBA" id="ARBA00022801"/>
    </source>
</evidence>
<evidence type="ECO:0000256" key="2">
    <source>
        <dbReference type="ARBA" id="ARBA00003273"/>
    </source>
</evidence>
<evidence type="ECO:0000256" key="14">
    <source>
        <dbReference type="ARBA" id="ARBA00023180"/>
    </source>
</evidence>
<comment type="caution">
    <text evidence="19">The sequence shown here is derived from an EMBL/GenBank/DDBJ whole genome shotgun (WGS) entry which is preliminary data.</text>
</comment>
<evidence type="ECO:0000256" key="17">
    <source>
        <dbReference type="SAM" id="Phobius"/>
    </source>
</evidence>
<dbReference type="PANTHER" id="PTHR12147">
    <property type="entry name" value="METALLOPEPTIDASE M28 FAMILY MEMBER"/>
    <property type="match status" value="1"/>
</dbReference>
<dbReference type="CDD" id="cd03875">
    <property type="entry name" value="M28_Fxna_like"/>
    <property type="match status" value="1"/>
</dbReference>
<keyword evidence="7 17" id="KW-0812">Transmembrane</keyword>
<evidence type="ECO:0000256" key="13">
    <source>
        <dbReference type="ARBA" id="ARBA00023136"/>
    </source>
</evidence>
<keyword evidence="6 15" id="KW-0645">Protease</keyword>
<proteinExistence type="inferred from homology"/>
<feature type="transmembrane region" description="Helical" evidence="17">
    <location>
        <begin position="577"/>
        <end position="595"/>
    </location>
</feature>
<feature type="transmembrane region" description="Helical" evidence="17">
    <location>
        <begin position="29"/>
        <end position="50"/>
    </location>
</feature>
<feature type="transmembrane region" description="Helical" evidence="17">
    <location>
        <begin position="485"/>
        <end position="504"/>
    </location>
</feature>
<dbReference type="Gene3D" id="3.40.630.10">
    <property type="entry name" value="Zn peptidases"/>
    <property type="match status" value="1"/>
</dbReference>
<dbReference type="EC" id="3.4.-.-" evidence="15"/>
<evidence type="ECO:0000256" key="15">
    <source>
        <dbReference type="RuleBase" id="RU361240"/>
    </source>
</evidence>
<dbReference type="EMBL" id="JAEPRC010000676">
    <property type="protein sequence ID" value="KAG2193070.1"/>
    <property type="molecule type" value="Genomic_DNA"/>
</dbReference>
<keyword evidence="11 17" id="KW-1133">Transmembrane helix</keyword>
<feature type="domain" description="Peptidase M28" evidence="18">
    <location>
        <begin position="147"/>
        <end position="333"/>
    </location>
</feature>
<dbReference type="InterPro" id="IPR007484">
    <property type="entry name" value="Peptidase_M28"/>
</dbReference>
<comment type="cofactor">
    <cofactor evidence="1">
        <name>Zn(2+)</name>
        <dbReference type="ChEBI" id="CHEBI:29105"/>
    </cofactor>
</comment>
<evidence type="ECO:0000256" key="11">
    <source>
        <dbReference type="ARBA" id="ARBA00022989"/>
    </source>
</evidence>
<evidence type="ECO:0000256" key="8">
    <source>
        <dbReference type="ARBA" id="ARBA00022723"/>
    </source>
</evidence>
<dbReference type="InterPro" id="IPR048024">
    <property type="entry name" value="Fxna-like_M28_dom"/>
</dbReference>
<keyword evidence="10 15" id="KW-0862">Zinc</keyword>
<keyword evidence="8 15" id="KW-0479">Metal-binding</keyword>
<dbReference type="InterPro" id="IPR045175">
    <property type="entry name" value="M28_fam"/>
</dbReference>
<evidence type="ECO:0000256" key="7">
    <source>
        <dbReference type="ARBA" id="ARBA00022692"/>
    </source>
</evidence>
<evidence type="ECO:0000313" key="19">
    <source>
        <dbReference type="EMBL" id="KAG2193070.1"/>
    </source>
</evidence>
<comment type="similarity">
    <text evidence="4 15">Belongs to the peptidase M28 family.</text>
</comment>
<evidence type="ECO:0000256" key="3">
    <source>
        <dbReference type="ARBA" id="ARBA00004128"/>
    </source>
</evidence>
<evidence type="ECO:0000256" key="6">
    <source>
        <dbReference type="ARBA" id="ARBA00022670"/>
    </source>
</evidence>
<feature type="transmembrane region" description="Helical" evidence="17">
    <location>
        <begin position="450"/>
        <end position="473"/>
    </location>
</feature>
<keyword evidence="5" id="KW-0926">Vacuole</keyword>
<keyword evidence="14" id="KW-0325">Glycoprotein</keyword>
<keyword evidence="13 17" id="KW-0472">Membrane</keyword>
<dbReference type="GO" id="GO:0005774">
    <property type="term" value="C:vacuolar membrane"/>
    <property type="evidence" value="ECO:0007669"/>
    <property type="project" value="UniProtKB-SubCell"/>
</dbReference>
<feature type="transmembrane region" description="Helical" evidence="17">
    <location>
        <begin position="510"/>
        <end position="530"/>
    </location>
</feature>
<keyword evidence="9 15" id="KW-0378">Hydrolase</keyword>
<comment type="subcellular location">
    <subcellularLocation>
        <location evidence="3">Vacuole membrane</location>
        <topology evidence="3">Multi-pass membrane protein</topology>
    </subcellularLocation>
</comment>
<evidence type="ECO:0000256" key="5">
    <source>
        <dbReference type="ARBA" id="ARBA00022554"/>
    </source>
</evidence>
<protein>
    <recommendedName>
        <fullName evidence="15">Peptide hydrolase</fullName>
        <ecNumber evidence="15">3.4.-.-</ecNumber>
    </recommendedName>
</protein>
<dbReference type="GO" id="GO:0046872">
    <property type="term" value="F:metal ion binding"/>
    <property type="evidence" value="ECO:0007669"/>
    <property type="project" value="UniProtKB-KW"/>
</dbReference>
<name>A0A8H7URP6_9FUNG</name>
<accession>A0A8H7URP6</accession>
<dbReference type="SUPFAM" id="SSF53187">
    <property type="entry name" value="Zn-dependent exopeptidases"/>
    <property type="match status" value="1"/>
</dbReference>
<reference evidence="19" key="1">
    <citation type="submission" date="2020-12" db="EMBL/GenBank/DDBJ databases">
        <title>Metabolic potential, ecology and presence of endohyphal bacteria is reflected in genomic diversity of Mucoromycotina.</title>
        <authorList>
            <person name="Muszewska A."/>
            <person name="Okrasinska A."/>
            <person name="Steczkiewicz K."/>
            <person name="Drgas O."/>
            <person name="Orlowska M."/>
            <person name="Perlinska-Lenart U."/>
            <person name="Aleksandrzak-Piekarczyk T."/>
            <person name="Szatraj K."/>
            <person name="Zielenkiewicz U."/>
            <person name="Pilsyk S."/>
            <person name="Malc E."/>
            <person name="Mieczkowski P."/>
            <person name="Kruszewska J.S."/>
            <person name="Biernat P."/>
            <person name="Pawlowska J."/>
        </authorList>
    </citation>
    <scope>NUCLEOTIDE SEQUENCE</scope>
    <source>
        <strain evidence="19">CBS 226.32</strain>
    </source>
</reference>
<dbReference type="Proteomes" id="UP000650833">
    <property type="component" value="Unassembled WGS sequence"/>
</dbReference>
<keyword evidence="12" id="KW-0482">Metalloprotease</keyword>
<keyword evidence="20" id="KW-1185">Reference proteome</keyword>
<evidence type="ECO:0000256" key="1">
    <source>
        <dbReference type="ARBA" id="ARBA00001947"/>
    </source>
</evidence>
<dbReference type="GO" id="GO:0008235">
    <property type="term" value="F:metalloexopeptidase activity"/>
    <property type="evidence" value="ECO:0007669"/>
    <property type="project" value="InterPro"/>
</dbReference>
<dbReference type="PANTHER" id="PTHR12147:SF58">
    <property type="entry name" value="VACUOLAR MEMBRANE PROTEASE"/>
    <property type="match status" value="1"/>
</dbReference>
<evidence type="ECO:0000313" key="20">
    <source>
        <dbReference type="Proteomes" id="UP000650833"/>
    </source>
</evidence>
<gene>
    <name evidence="19" type="ORF">INT46_003596</name>
</gene>
<organism evidence="19 20">
    <name type="scientific">Mucor plumbeus</name>
    <dbReference type="NCBI Taxonomy" id="97098"/>
    <lineage>
        <taxon>Eukaryota</taxon>
        <taxon>Fungi</taxon>
        <taxon>Fungi incertae sedis</taxon>
        <taxon>Mucoromycota</taxon>
        <taxon>Mucoromycotina</taxon>
        <taxon>Mucoromycetes</taxon>
        <taxon>Mucorales</taxon>
        <taxon>Mucorineae</taxon>
        <taxon>Mucoraceae</taxon>
        <taxon>Mucor</taxon>
    </lineage>
</organism>
<feature type="transmembrane region" description="Helical" evidence="17">
    <location>
        <begin position="607"/>
        <end position="628"/>
    </location>
</feature>